<keyword evidence="6" id="KW-0443">Lipid metabolism</keyword>
<comment type="subcellular location">
    <subcellularLocation>
        <location evidence="1">Membrane</location>
        <topology evidence="1">Multi-pass membrane protein</topology>
    </subcellularLocation>
</comment>
<dbReference type="OrthoDB" id="1077582at2759"/>
<feature type="transmembrane region" description="Helical" evidence="9">
    <location>
        <begin position="26"/>
        <end position="50"/>
    </location>
</feature>
<sequence>MVTGILRPTVYEPIRSLFSRAIGRKWATLAAVFGTFVVSAVMHELMFYYLGRVKPTWEITWFFLLHGFCVMVEIVLKKALDGKWRLPTLVSGFLTVGFVMATGYWWFFPKFVQCQIDVRAFEDYAAVGALMRNAGESALRFSRGHALVSQQL</sequence>
<evidence type="ECO:0000256" key="5">
    <source>
        <dbReference type="ARBA" id="ARBA00022989"/>
    </source>
</evidence>
<dbReference type="Pfam" id="PF13813">
    <property type="entry name" value="MBOAT_2"/>
    <property type="match status" value="1"/>
</dbReference>
<name>A0A067L5B1_JATCU</name>
<evidence type="ECO:0000256" key="1">
    <source>
        <dbReference type="ARBA" id="ARBA00004141"/>
    </source>
</evidence>
<dbReference type="Proteomes" id="UP000027138">
    <property type="component" value="Unassembled WGS sequence"/>
</dbReference>
<feature type="domain" description="Wax synthase" evidence="10">
    <location>
        <begin position="3"/>
        <end position="64"/>
    </location>
</feature>
<evidence type="ECO:0000256" key="3">
    <source>
        <dbReference type="ARBA" id="ARBA00022679"/>
    </source>
</evidence>
<evidence type="ECO:0000256" key="4">
    <source>
        <dbReference type="ARBA" id="ARBA00022692"/>
    </source>
</evidence>
<evidence type="ECO:0000259" key="10">
    <source>
        <dbReference type="Pfam" id="PF13813"/>
    </source>
</evidence>
<dbReference type="InterPro" id="IPR044851">
    <property type="entry name" value="Wax_synthase"/>
</dbReference>
<keyword evidence="4 9" id="KW-0812">Transmembrane</keyword>
<evidence type="ECO:0000256" key="8">
    <source>
        <dbReference type="ARBA" id="ARBA00023315"/>
    </source>
</evidence>
<organism evidence="11 12">
    <name type="scientific">Jatropha curcas</name>
    <name type="common">Barbados nut</name>
    <dbReference type="NCBI Taxonomy" id="180498"/>
    <lineage>
        <taxon>Eukaryota</taxon>
        <taxon>Viridiplantae</taxon>
        <taxon>Streptophyta</taxon>
        <taxon>Embryophyta</taxon>
        <taxon>Tracheophyta</taxon>
        <taxon>Spermatophyta</taxon>
        <taxon>Magnoliopsida</taxon>
        <taxon>eudicotyledons</taxon>
        <taxon>Gunneridae</taxon>
        <taxon>Pentapetalae</taxon>
        <taxon>rosids</taxon>
        <taxon>fabids</taxon>
        <taxon>Malpighiales</taxon>
        <taxon>Euphorbiaceae</taxon>
        <taxon>Crotonoideae</taxon>
        <taxon>Jatropheae</taxon>
        <taxon>Jatropha</taxon>
    </lineage>
</organism>
<dbReference type="GO" id="GO:0016020">
    <property type="term" value="C:membrane"/>
    <property type="evidence" value="ECO:0007669"/>
    <property type="project" value="UniProtKB-SubCell"/>
</dbReference>
<evidence type="ECO:0000313" key="12">
    <source>
        <dbReference type="Proteomes" id="UP000027138"/>
    </source>
</evidence>
<dbReference type="GO" id="GO:0006629">
    <property type="term" value="P:lipid metabolic process"/>
    <property type="evidence" value="ECO:0007669"/>
    <property type="project" value="UniProtKB-KW"/>
</dbReference>
<comment type="similarity">
    <text evidence="2">Belongs to the wax synthase family.</text>
</comment>
<dbReference type="AlphaFoldDB" id="A0A067L5B1"/>
<keyword evidence="3" id="KW-0808">Transferase</keyword>
<gene>
    <name evidence="11" type="ORF">JCGZ_16899</name>
</gene>
<feature type="transmembrane region" description="Helical" evidence="9">
    <location>
        <begin position="88"/>
        <end position="107"/>
    </location>
</feature>
<evidence type="ECO:0000256" key="6">
    <source>
        <dbReference type="ARBA" id="ARBA00023098"/>
    </source>
</evidence>
<keyword evidence="5 9" id="KW-1133">Transmembrane helix</keyword>
<keyword evidence="8" id="KW-0012">Acyltransferase</keyword>
<keyword evidence="12" id="KW-1185">Reference proteome</keyword>
<dbReference type="InterPro" id="IPR032805">
    <property type="entry name" value="Wax_synthase_dom"/>
</dbReference>
<evidence type="ECO:0000256" key="9">
    <source>
        <dbReference type="SAM" id="Phobius"/>
    </source>
</evidence>
<dbReference type="GO" id="GO:0008374">
    <property type="term" value="F:O-acyltransferase activity"/>
    <property type="evidence" value="ECO:0007669"/>
    <property type="project" value="InterPro"/>
</dbReference>
<dbReference type="STRING" id="180498.A0A067L5B1"/>
<dbReference type="EMBL" id="KK914267">
    <property type="protein sequence ID" value="KDP43612.1"/>
    <property type="molecule type" value="Genomic_DNA"/>
</dbReference>
<accession>A0A067L5B1</accession>
<reference evidence="11 12" key="1">
    <citation type="journal article" date="2014" name="PLoS ONE">
        <title>Global Analysis of Gene Expression Profiles in Physic Nut (Jatropha curcas L.) Seedlings Exposed to Salt Stress.</title>
        <authorList>
            <person name="Zhang L."/>
            <person name="Zhang C."/>
            <person name="Wu P."/>
            <person name="Chen Y."/>
            <person name="Li M."/>
            <person name="Jiang H."/>
            <person name="Wu G."/>
        </authorList>
    </citation>
    <scope>NUCLEOTIDE SEQUENCE [LARGE SCALE GENOMIC DNA]</scope>
    <source>
        <strain evidence="12">cv. GZQX0401</strain>
        <tissue evidence="11">Young leaves</tissue>
    </source>
</reference>
<evidence type="ECO:0000313" key="11">
    <source>
        <dbReference type="EMBL" id="KDP43612.1"/>
    </source>
</evidence>
<dbReference type="PANTHER" id="PTHR31595:SF77">
    <property type="entry name" value="ACYL-COA--STEROL O-ACYLTRANSFERASE 1-LIKE"/>
    <property type="match status" value="1"/>
</dbReference>
<protein>
    <recommendedName>
        <fullName evidence="10">Wax synthase domain-containing protein</fullName>
    </recommendedName>
</protein>
<keyword evidence="7 9" id="KW-0472">Membrane</keyword>
<evidence type="ECO:0000256" key="7">
    <source>
        <dbReference type="ARBA" id="ARBA00023136"/>
    </source>
</evidence>
<proteinExistence type="inferred from homology"/>
<dbReference type="PANTHER" id="PTHR31595">
    <property type="entry name" value="LONG-CHAIN-ALCOHOL O-FATTY-ACYLTRANSFERASE 3-RELATED"/>
    <property type="match status" value="1"/>
</dbReference>
<evidence type="ECO:0000256" key="2">
    <source>
        <dbReference type="ARBA" id="ARBA00007282"/>
    </source>
</evidence>
<feature type="transmembrane region" description="Helical" evidence="9">
    <location>
        <begin position="56"/>
        <end position="76"/>
    </location>
</feature>